<evidence type="ECO:0000313" key="2">
    <source>
        <dbReference type="EMBL" id="KAJ5213797.1"/>
    </source>
</evidence>
<reference evidence="2" key="1">
    <citation type="submission" date="2022-11" db="EMBL/GenBank/DDBJ databases">
        <authorList>
            <person name="Petersen C."/>
        </authorList>
    </citation>
    <scope>NUCLEOTIDE SEQUENCE</scope>
    <source>
        <strain evidence="2">IBT 20477</strain>
    </source>
</reference>
<name>A0A9W9T8T8_9EURO</name>
<sequence length="69" mass="7832">MGETEKESLQPTIASGVTMGDLYKEYWELRDRLEQEGLLPEMKKPLAPKAETVTSGRPGRPLKCKRVEQ</sequence>
<dbReference type="Proteomes" id="UP001150942">
    <property type="component" value="Unassembled WGS sequence"/>
</dbReference>
<proteinExistence type="predicted"/>
<dbReference type="AlphaFoldDB" id="A0A9W9T8T8"/>
<gene>
    <name evidence="2" type="ORF">N7449_000966</name>
</gene>
<protein>
    <submittedName>
        <fullName evidence="2">Uncharacterized protein</fullName>
    </submittedName>
</protein>
<reference evidence="2" key="2">
    <citation type="journal article" date="2023" name="IMA Fungus">
        <title>Comparative genomic study of the Penicillium genus elucidates a diverse pangenome and 15 lateral gene transfer events.</title>
        <authorList>
            <person name="Petersen C."/>
            <person name="Sorensen T."/>
            <person name="Nielsen M.R."/>
            <person name="Sondergaard T.E."/>
            <person name="Sorensen J.L."/>
            <person name="Fitzpatrick D.A."/>
            <person name="Frisvad J.C."/>
            <person name="Nielsen K.L."/>
        </authorList>
    </citation>
    <scope>NUCLEOTIDE SEQUENCE</scope>
    <source>
        <strain evidence="2">IBT 20477</strain>
    </source>
</reference>
<feature type="compositionally biased region" description="Basic residues" evidence="1">
    <location>
        <begin position="60"/>
        <end position="69"/>
    </location>
</feature>
<keyword evidence="3" id="KW-1185">Reference proteome</keyword>
<comment type="caution">
    <text evidence="2">The sequence shown here is derived from an EMBL/GenBank/DDBJ whole genome shotgun (WGS) entry which is preliminary data.</text>
</comment>
<evidence type="ECO:0000256" key="1">
    <source>
        <dbReference type="SAM" id="MobiDB-lite"/>
    </source>
</evidence>
<organism evidence="2 3">
    <name type="scientific">Penicillium cf. viridicatum</name>
    <dbReference type="NCBI Taxonomy" id="2972119"/>
    <lineage>
        <taxon>Eukaryota</taxon>
        <taxon>Fungi</taxon>
        <taxon>Dikarya</taxon>
        <taxon>Ascomycota</taxon>
        <taxon>Pezizomycotina</taxon>
        <taxon>Eurotiomycetes</taxon>
        <taxon>Eurotiomycetidae</taxon>
        <taxon>Eurotiales</taxon>
        <taxon>Aspergillaceae</taxon>
        <taxon>Penicillium</taxon>
    </lineage>
</organism>
<feature type="region of interest" description="Disordered" evidence="1">
    <location>
        <begin position="39"/>
        <end position="69"/>
    </location>
</feature>
<accession>A0A9W9T8T8</accession>
<evidence type="ECO:0000313" key="3">
    <source>
        <dbReference type="Proteomes" id="UP001150942"/>
    </source>
</evidence>
<dbReference type="EMBL" id="JAPQKQ010000001">
    <property type="protein sequence ID" value="KAJ5213797.1"/>
    <property type="molecule type" value="Genomic_DNA"/>
</dbReference>